<dbReference type="InterPro" id="IPR051448">
    <property type="entry name" value="CdaR-like_regulators"/>
</dbReference>
<dbReference type="InParanoid" id="A0A545AQ01"/>
<dbReference type="InterPro" id="IPR025736">
    <property type="entry name" value="PucR_C-HTH_dom"/>
</dbReference>
<dbReference type="AlphaFoldDB" id="A0A545AQ01"/>
<evidence type="ECO:0000313" key="3">
    <source>
        <dbReference type="EMBL" id="TQS43373.1"/>
    </source>
</evidence>
<comment type="caution">
    <text evidence="3">The sequence shown here is derived from an EMBL/GenBank/DDBJ whole genome shotgun (WGS) entry which is preliminary data.</text>
</comment>
<dbReference type="EMBL" id="VIRS01000013">
    <property type="protein sequence ID" value="TQS43373.1"/>
    <property type="molecule type" value="Genomic_DNA"/>
</dbReference>
<dbReference type="RefSeq" id="WP_142706071.1">
    <property type="nucleotide sequence ID" value="NZ_VIRS01000013.1"/>
</dbReference>
<reference evidence="3 4" key="1">
    <citation type="submission" date="2019-07" db="EMBL/GenBank/DDBJ databases">
        <title>Cryptosporangium phraense sp. nov., isolated from plant litter.</title>
        <authorList>
            <person name="Suriyachadkun C."/>
        </authorList>
    </citation>
    <scope>NUCLEOTIDE SEQUENCE [LARGE SCALE GENOMIC DNA]</scope>
    <source>
        <strain evidence="3 4">A-T 5661</strain>
    </source>
</reference>
<evidence type="ECO:0000259" key="2">
    <source>
        <dbReference type="Pfam" id="PF14361"/>
    </source>
</evidence>
<dbReference type="PANTHER" id="PTHR33744">
    <property type="entry name" value="CARBOHYDRATE DIACID REGULATOR"/>
    <property type="match status" value="1"/>
</dbReference>
<evidence type="ECO:0000259" key="1">
    <source>
        <dbReference type="Pfam" id="PF13556"/>
    </source>
</evidence>
<dbReference type="PANTHER" id="PTHR33744:SF1">
    <property type="entry name" value="DNA-BINDING TRANSCRIPTIONAL ACTIVATOR ADER"/>
    <property type="match status" value="1"/>
</dbReference>
<keyword evidence="4" id="KW-1185">Reference proteome</keyword>
<protein>
    <submittedName>
        <fullName evidence="3">PucR family transcriptional regulator</fullName>
    </submittedName>
</protein>
<accession>A0A545AQ01</accession>
<dbReference type="InterPro" id="IPR025751">
    <property type="entry name" value="RsbRD_N_dom"/>
</dbReference>
<dbReference type="OrthoDB" id="3196285at2"/>
<feature type="domain" description="PucR C-terminal helix-turn-helix" evidence="1">
    <location>
        <begin position="333"/>
        <end position="391"/>
    </location>
</feature>
<feature type="domain" description="RsbT co-antagonist protein RsbRD N-terminal" evidence="2">
    <location>
        <begin position="20"/>
        <end position="156"/>
    </location>
</feature>
<sequence>MSSDDAVAALAARMHDRIDPLLDQTVTALRAQVPGYGPHDGLTDEDVRDTLRIYLLDLLDDLSGTRLDNSSALDAQMRRRVEQGITLPDLLHSYRLGVEQLWLTLATIAHKDHEATDALVAATPIVFESLDRYSLRASHIHQEVALRRARRDEQVRAALLDVVLTRDPSIGAAFWDAVAQLGVPRDGRFLAVEIRDTGDDRTEPPPDIEAGIVRLPGVDGAWFRVGPRSQTALLSVRRTTPTDTDAALWTTILERDHLVAGISAEYPSIAGTPRASAQAHVAAAAVSRRRRLVRYDRDLLPVLLASAPNAADVLVRETIGPVLDQPADRRDALLDTVRVWLETGQSLAASARRLHCHRNTVTYRLNRFQQLTGRQLTDNVWLTQVVLALEAAETRSPD</sequence>
<dbReference type="Pfam" id="PF14361">
    <property type="entry name" value="RsbRD_N"/>
    <property type="match status" value="1"/>
</dbReference>
<proteinExistence type="predicted"/>
<dbReference type="Pfam" id="PF13556">
    <property type="entry name" value="HTH_30"/>
    <property type="match status" value="1"/>
</dbReference>
<dbReference type="Gene3D" id="1.10.10.2840">
    <property type="entry name" value="PucR C-terminal helix-turn-helix domain"/>
    <property type="match status" value="1"/>
</dbReference>
<dbReference type="InterPro" id="IPR042070">
    <property type="entry name" value="PucR_C-HTH_sf"/>
</dbReference>
<organism evidence="3 4">
    <name type="scientific">Cryptosporangium phraense</name>
    <dbReference type="NCBI Taxonomy" id="2593070"/>
    <lineage>
        <taxon>Bacteria</taxon>
        <taxon>Bacillati</taxon>
        <taxon>Actinomycetota</taxon>
        <taxon>Actinomycetes</taxon>
        <taxon>Cryptosporangiales</taxon>
        <taxon>Cryptosporangiaceae</taxon>
        <taxon>Cryptosporangium</taxon>
    </lineage>
</organism>
<dbReference type="Proteomes" id="UP000317982">
    <property type="component" value="Unassembled WGS sequence"/>
</dbReference>
<evidence type="ECO:0000313" key="4">
    <source>
        <dbReference type="Proteomes" id="UP000317982"/>
    </source>
</evidence>
<gene>
    <name evidence="3" type="ORF">FL583_19260</name>
</gene>
<name>A0A545AQ01_9ACTN</name>